<reference evidence="8" key="1">
    <citation type="submission" date="2020-05" db="UniProtKB">
        <authorList>
            <consortium name="EnsemblMetazoa"/>
        </authorList>
    </citation>
    <scope>IDENTIFICATION</scope>
    <source>
        <strain evidence="8">TTRI</strain>
    </source>
</reference>
<evidence type="ECO:0000256" key="5">
    <source>
        <dbReference type="ARBA" id="ARBA00023128"/>
    </source>
</evidence>
<dbReference type="VEuPathDB" id="VectorBase:GAUT038217"/>
<evidence type="ECO:0000313" key="8">
    <source>
        <dbReference type="EnsemblMetazoa" id="GAUT038217-PA"/>
    </source>
</evidence>
<organism evidence="8 9">
    <name type="scientific">Glossina austeni</name>
    <name type="common">Savannah tsetse fly</name>
    <dbReference type="NCBI Taxonomy" id="7395"/>
    <lineage>
        <taxon>Eukaryota</taxon>
        <taxon>Metazoa</taxon>
        <taxon>Ecdysozoa</taxon>
        <taxon>Arthropoda</taxon>
        <taxon>Hexapoda</taxon>
        <taxon>Insecta</taxon>
        <taxon>Pterygota</taxon>
        <taxon>Neoptera</taxon>
        <taxon>Endopterygota</taxon>
        <taxon>Diptera</taxon>
        <taxon>Brachycera</taxon>
        <taxon>Muscomorpha</taxon>
        <taxon>Hippoboscoidea</taxon>
        <taxon>Glossinidae</taxon>
        <taxon>Glossina</taxon>
    </lineage>
</organism>
<dbReference type="SUPFAM" id="SSF81419">
    <property type="entry name" value="Mitochondrial cytochrome c oxidase subunit VIIa"/>
    <property type="match status" value="1"/>
</dbReference>
<comment type="similarity">
    <text evidence="2">Belongs to the cytochrome c oxidase VIIa family.</text>
</comment>
<dbReference type="Gene3D" id="4.10.91.10">
    <property type="entry name" value="Cytochrome c oxidase, subunit VIIa"/>
    <property type="match status" value="1"/>
</dbReference>
<dbReference type="Proteomes" id="UP000078200">
    <property type="component" value="Unassembled WGS sequence"/>
</dbReference>
<evidence type="ECO:0000256" key="2">
    <source>
        <dbReference type="ARBA" id="ARBA00009331"/>
    </source>
</evidence>
<evidence type="ECO:0000256" key="1">
    <source>
        <dbReference type="ARBA" id="ARBA00004273"/>
    </source>
</evidence>
<dbReference type="Pfam" id="PF02238">
    <property type="entry name" value="COX7a"/>
    <property type="match status" value="1"/>
</dbReference>
<name>A0A1A9VI39_GLOAU</name>
<keyword evidence="3" id="KW-0999">Mitochondrion inner membrane</keyword>
<keyword evidence="4" id="KW-0809">Transit peptide</keyword>
<dbReference type="PANTHER" id="PTHR10510:SF13">
    <property type="entry name" value="CYTOCHROME C OXIDASE SUBUNIT 7A-LIKE-RELATED"/>
    <property type="match status" value="1"/>
</dbReference>
<keyword evidence="6 7" id="KW-0472">Membrane</keyword>
<dbReference type="EnsemblMetazoa" id="GAUT038217-RA">
    <property type="protein sequence ID" value="GAUT038217-PA"/>
    <property type="gene ID" value="GAUT038217"/>
</dbReference>
<keyword evidence="5" id="KW-0496">Mitochondrion</keyword>
<dbReference type="GO" id="GO:0006123">
    <property type="term" value="P:mitochondrial electron transport, cytochrome c to oxygen"/>
    <property type="evidence" value="ECO:0007669"/>
    <property type="project" value="InterPro"/>
</dbReference>
<keyword evidence="7" id="KW-0812">Transmembrane</keyword>
<keyword evidence="7" id="KW-1133">Transmembrane helix</keyword>
<dbReference type="STRING" id="7395.A0A1A9VI39"/>
<dbReference type="PANTHER" id="PTHR10510">
    <property type="entry name" value="CYTOCHROME C OXIDASE POLYPEPTIDE 7A"/>
    <property type="match status" value="1"/>
</dbReference>
<dbReference type="InterPro" id="IPR039297">
    <property type="entry name" value="COX7a"/>
</dbReference>
<evidence type="ECO:0000256" key="3">
    <source>
        <dbReference type="ARBA" id="ARBA00022792"/>
    </source>
</evidence>
<dbReference type="GO" id="GO:0002082">
    <property type="term" value="P:regulation of oxidative phosphorylation"/>
    <property type="evidence" value="ECO:0007669"/>
    <property type="project" value="TreeGrafter"/>
</dbReference>
<dbReference type="InterPro" id="IPR036539">
    <property type="entry name" value="Cyt_c_oxidase_su7a_sf"/>
</dbReference>
<comment type="subcellular location">
    <subcellularLocation>
        <location evidence="1">Mitochondrion inner membrane</location>
    </subcellularLocation>
</comment>
<evidence type="ECO:0000256" key="7">
    <source>
        <dbReference type="SAM" id="Phobius"/>
    </source>
</evidence>
<dbReference type="GO" id="GO:0097250">
    <property type="term" value="P:mitochondrial respirasome assembly"/>
    <property type="evidence" value="ECO:0007669"/>
    <property type="project" value="TreeGrafter"/>
</dbReference>
<accession>A0A1A9VI39</accession>
<dbReference type="InterPro" id="IPR003177">
    <property type="entry name" value="Cytc_oxidase_su7a_met"/>
</dbReference>
<proteinExistence type="inferred from homology"/>
<evidence type="ECO:0000256" key="6">
    <source>
        <dbReference type="ARBA" id="ARBA00023136"/>
    </source>
</evidence>
<dbReference type="AlphaFoldDB" id="A0A1A9VI39"/>
<sequence>MALPENLAKKMQTFQANNNLPVFLKGGPADKMLYGITMGLCGVGLLGIVKLLWDLGFKKKQG</sequence>
<dbReference type="FunFam" id="4.10.91.10:FF:000001">
    <property type="entry name" value="Cytochrome c oxidase subunit 7A1, mitochondrial"/>
    <property type="match status" value="1"/>
</dbReference>
<protein>
    <submittedName>
        <fullName evidence="8">Uncharacterized protein</fullName>
    </submittedName>
</protein>
<evidence type="ECO:0000313" key="9">
    <source>
        <dbReference type="Proteomes" id="UP000078200"/>
    </source>
</evidence>
<evidence type="ECO:0000256" key="4">
    <source>
        <dbReference type="ARBA" id="ARBA00022946"/>
    </source>
</evidence>
<feature type="transmembrane region" description="Helical" evidence="7">
    <location>
        <begin position="32"/>
        <end position="53"/>
    </location>
</feature>
<dbReference type="GO" id="GO:0005743">
    <property type="term" value="C:mitochondrial inner membrane"/>
    <property type="evidence" value="ECO:0007669"/>
    <property type="project" value="UniProtKB-SubCell"/>
</dbReference>
<dbReference type="GO" id="GO:0045277">
    <property type="term" value="C:respiratory chain complex IV"/>
    <property type="evidence" value="ECO:0007669"/>
    <property type="project" value="InterPro"/>
</dbReference>
<keyword evidence="9" id="KW-1185">Reference proteome</keyword>